<comment type="caution">
    <text evidence="1">The sequence shown here is derived from an EMBL/GenBank/DDBJ whole genome shotgun (WGS) entry which is preliminary data.</text>
</comment>
<reference evidence="1 2" key="1">
    <citation type="submission" date="2021-08" db="EMBL/GenBank/DDBJ databases">
        <authorList>
            <person name="Tuo L."/>
        </authorList>
    </citation>
    <scope>NUCLEOTIDE SEQUENCE [LARGE SCALE GENOMIC DNA]</scope>
    <source>
        <strain evidence="1 2">JCM 31229</strain>
    </source>
</reference>
<keyword evidence="2" id="KW-1185">Reference proteome</keyword>
<organism evidence="1 2">
    <name type="scientific">Sphingomonas colocasiae</name>
    <dbReference type="NCBI Taxonomy" id="1848973"/>
    <lineage>
        <taxon>Bacteria</taxon>
        <taxon>Pseudomonadati</taxon>
        <taxon>Pseudomonadota</taxon>
        <taxon>Alphaproteobacteria</taxon>
        <taxon>Sphingomonadales</taxon>
        <taxon>Sphingomonadaceae</taxon>
        <taxon>Sphingomonas</taxon>
    </lineage>
</organism>
<accession>A0ABS7PY75</accession>
<proteinExistence type="predicted"/>
<dbReference type="PANTHER" id="PTHR41291">
    <property type="entry name" value="DNA ALKYLATION REPAIR PROTEIN"/>
    <property type="match status" value="1"/>
</dbReference>
<dbReference type="SUPFAM" id="SSF48371">
    <property type="entry name" value="ARM repeat"/>
    <property type="match status" value="1"/>
</dbReference>
<dbReference type="InterPro" id="IPR014825">
    <property type="entry name" value="DNA_alkylation"/>
</dbReference>
<sequence length="224" mass="24963">MTLKDVLGKLEALGNEKVRALNIRNGADERQYGVKLGDIRAIAKSARPDHALAMQLWETGNLDARLLAILWMKPRALSAAELDLMVRSNRVIQLSDWLNAYIVKLHPEKEALRRQWMESADPMAARAGWSLTAERIAKHAEDLDLAALLDRIERQLAGAAAEPQWTMNMALANIGIHHPGHRARALAIGETLGVYRDYPTSPGCTSPFAPIWIDEIVRRQAPRA</sequence>
<gene>
    <name evidence="1" type="ORF">K7G82_28675</name>
</gene>
<dbReference type="Pfam" id="PF08713">
    <property type="entry name" value="DNA_alkylation"/>
    <property type="match status" value="1"/>
</dbReference>
<name>A0ABS7PY75_9SPHN</name>
<protein>
    <submittedName>
        <fullName evidence="1">DNA alkylation repair protein</fullName>
    </submittedName>
</protein>
<evidence type="ECO:0000313" key="2">
    <source>
        <dbReference type="Proteomes" id="UP000706039"/>
    </source>
</evidence>
<dbReference type="Gene3D" id="1.25.10.90">
    <property type="match status" value="1"/>
</dbReference>
<dbReference type="EMBL" id="JAINVV010000015">
    <property type="protein sequence ID" value="MBY8826312.1"/>
    <property type="molecule type" value="Genomic_DNA"/>
</dbReference>
<evidence type="ECO:0000313" key="1">
    <source>
        <dbReference type="EMBL" id="MBY8826312.1"/>
    </source>
</evidence>
<dbReference type="CDD" id="cd06561">
    <property type="entry name" value="AlkD_like"/>
    <property type="match status" value="1"/>
</dbReference>
<dbReference type="RefSeq" id="WP_222993823.1">
    <property type="nucleotide sequence ID" value="NZ_JAINVV010000015.1"/>
</dbReference>
<dbReference type="PANTHER" id="PTHR41291:SF1">
    <property type="entry name" value="DNA ALKYLATION REPAIR PROTEIN"/>
    <property type="match status" value="1"/>
</dbReference>
<dbReference type="InterPro" id="IPR016024">
    <property type="entry name" value="ARM-type_fold"/>
</dbReference>
<dbReference type="Proteomes" id="UP000706039">
    <property type="component" value="Unassembled WGS sequence"/>
</dbReference>